<dbReference type="GO" id="GO:0004497">
    <property type="term" value="F:monooxygenase activity"/>
    <property type="evidence" value="ECO:0007669"/>
    <property type="project" value="UniProtKB-KW"/>
</dbReference>
<dbReference type="SUPFAM" id="SSF54373">
    <property type="entry name" value="FAD-linked reductases, C-terminal domain"/>
    <property type="match status" value="1"/>
</dbReference>
<evidence type="ECO:0000313" key="5">
    <source>
        <dbReference type="Proteomes" id="UP000490386"/>
    </source>
</evidence>
<feature type="domain" description="FAD-binding" evidence="3">
    <location>
        <begin position="22"/>
        <end position="363"/>
    </location>
</feature>
<accession>A0A7J5B069</accession>
<dbReference type="InterPro" id="IPR050631">
    <property type="entry name" value="PheA/TfdB_FAD_monoxygenase"/>
</dbReference>
<organism evidence="4 5">
    <name type="scientific">Pseudoclavibacter terrae</name>
    <dbReference type="NCBI Taxonomy" id="1530195"/>
    <lineage>
        <taxon>Bacteria</taxon>
        <taxon>Bacillati</taxon>
        <taxon>Actinomycetota</taxon>
        <taxon>Actinomycetes</taxon>
        <taxon>Micrococcales</taxon>
        <taxon>Microbacteriaceae</taxon>
        <taxon>Pseudoclavibacter</taxon>
    </lineage>
</organism>
<dbReference type="GO" id="GO:0071949">
    <property type="term" value="F:FAD binding"/>
    <property type="evidence" value="ECO:0007669"/>
    <property type="project" value="InterPro"/>
</dbReference>
<dbReference type="InterPro" id="IPR036188">
    <property type="entry name" value="FAD/NAD-bd_sf"/>
</dbReference>
<keyword evidence="5" id="KW-1185">Reference proteome</keyword>
<proteinExistence type="predicted"/>
<keyword evidence="4" id="KW-0503">Monooxygenase</keyword>
<evidence type="ECO:0000256" key="1">
    <source>
        <dbReference type="ARBA" id="ARBA00023002"/>
    </source>
</evidence>
<evidence type="ECO:0000256" key="2">
    <source>
        <dbReference type="ARBA" id="ARBA00023027"/>
    </source>
</evidence>
<evidence type="ECO:0000259" key="3">
    <source>
        <dbReference type="Pfam" id="PF01494"/>
    </source>
</evidence>
<keyword evidence="2" id="KW-0520">NAD</keyword>
<keyword evidence="1" id="KW-0560">Oxidoreductase</keyword>
<dbReference type="Proteomes" id="UP000490386">
    <property type="component" value="Unassembled WGS sequence"/>
</dbReference>
<dbReference type="SUPFAM" id="SSF51905">
    <property type="entry name" value="FAD/NAD(P)-binding domain"/>
    <property type="match status" value="1"/>
</dbReference>
<dbReference type="PRINTS" id="PR00420">
    <property type="entry name" value="RNGMNOXGNASE"/>
</dbReference>
<dbReference type="Gene3D" id="3.30.9.10">
    <property type="entry name" value="D-Amino Acid Oxidase, subunit A, domain 2"/>
    <property type="match status" value="1"/>
</dbReference>
<dbReference type="PANTHER" id="PTHR43476">
    <property type="entry name" value="3-(3-HYDROXY-PHENYL)PROPIONATE/3-HYDROXYCINNAMIC ACID HYDROXYLASE"/>
    <property type="match status" value="1"/>
</dbReference>
<dbReference type="EMBL" id="WBJX01000004">
    <property type="protein sequence ID" value="KAB1637247.1"/>
    <property type="molecule type" value="Genomic_DNA"/>
</dbReference>
<dbReference type="InterPro" id="IPR002938">
    <property type="entry name" value="FAD-bd"/>
</dbReference>
<reference evidence="4 5" key="1">
    <citation type="submission" date="2019-09" db="EMBL/GenBank/DDBJ databases">
        <title>Phylogeny of genus Pseudoclavibacter and closely related genus.</title>
        <authorList>
            <person name="Li Y."/>
        </authorList>
    </citation>
    <scope>NUCLEOTIDE SEQUENCE [LARGE SCALE GENOMIC DNA]</scope>
    <source>
        <strain evidence="4 5">THG-MD12</strain>
    </source>
</reference>
<name>A0A7J5B069_9MICO</name>
<dbReference type="OrthoDB" id="9791689at2"/>
<dbReference type="Pfam" id="PF01494">
    <property type="entry name" value="FAD_binding_3"/>
    <property type="match status" value="1"/>
</dbReference>
<sequence>MTNDESHGQGAQPAEAGARQSTQVAIIGAGPAGLLLGHILGQAGIDYRILEARDKAYVLGRIRAGVLEQDSVDLLAKFGLDADLKANGLTHHGIYLQHEGERHHIDFAELTGRTVTVYGQQALVHHLVAEHERLGSQLIFEATDVQPTQIESTHDGDRASLAYTAPNGERITLDCDYIIGADGYHGICRRTFPEGTLDVAERVYDFAWLGILADVAPSTDDLIYALHRDGFAMHSMRSSTVSRLYLQVSPDDDIANWSDERIWAALQTRLGTEGWTLTEGPITEKSILPMRSFVVSTLNYGRLYLVGDAGHIVPPTGAKGLNSAIADVALLAEALQAHYAGDDTGLEQYSDKALDRQWKVQHFSQWMTDMLHVHPADGSAEQSAFDFQRQLGQIRYVTSSHAAQVSLAEQYAGLPFVDAR</sequence>
<protein>
    <submittedName>
        <fullName evidence="4">4-hydroxybenzoate 3-monooxygenase</fullName>
    </submittedName>
</protein>
<dbReference type="Gene3D" id="3.50.50.60">
    <property type="entry name" value="FAD/NAD(P)-binding domain"/>
    <property type="match status" value="1"/>
</dbReference>
<gene>
    <name evidence="4" type="ORF">F8O03_13285</name>
</gene>
<comment type="caution">
    <text evidence="4">The sequence shown here is derived from an EMBL/GenBank/DDBJ whole genome shotgun (WGS) entry which is preliminary data.</text>
</comment>
<dbReference type="PANTHER" id="PTHR43476:SF4">
    <property type="entry name" value="BLR0106 PROTEIN"/>
    <property type="match status" value="1"/>
</dbReference>
<dbReference type="RefSeq" id="WP_151424271.1">
    <property type="nucleotide sequence ID" value="NZ_WBJX01000004.1"/>
</dbReference>
<dbReference type="NCBIfam" id="NF006091">
    <property type="entry name" value="PRK08243.1"/>
    <property type="match status" value="1"/>
</dbReference>
<dbReference type="AlphaFoldDB" id="A0A7J5B069"/>
<evidence type="ECO:0000313" key="4">
    <source>
        <dbReference type="EMBL" id="KAB1637247.1"/>
    </source>
</evidence>